<sequence length="82" mass="8974">METILATGTTTETTDKEDSRAAAMEEATTMRVEVEVEDMDVEEITKESAAVIAAEAEVLREEVALREDVEEALVLVEADDDL</sequence>
<dbReference type="AlphaFoldDB" id="A0A1J3K5Z1"/>
<dbReference type="EMBL" id="GEVM01006242">
    <property type="protein sequence ID" value="JAU99696.1"/>
    <property type="molecule type" value="Transcribed_RNA"/>
</dbReference>
<evidence type="ECO:0000313" key="2">
    <source>
        <dbReference type="EMBL" id="JAU99696.1"/>
    </source>
</evidence>
<evidence type="ECO:0000256" key="1">
    <source>
        <dbReference type="SAM" id="MobiDB-lite"/>
    </source>
</evidence>
<name>A0A1J3K5Z1_NOCCA</name>
<proteinExistence type="predicted"/>
<organism evidence="2">
    <name type="scientific">Noccaea caerulescens</name>
    <name type="common">Alpine penny-cress</name>
    <name type="synonym">Thlaspi caerulescens</name>
    <dbReference type="NCBI Taxonomy" id="107243"/>
    <lineage>
        <taxon>Eukaryota</taxon>
        <taxon>Viridiplantae</taxon>
        <taxon>Streptophyta</taxon>
        <taxon>Embryophyta</taxon>
        <taxon>Tracheophyta</taxon>
        <taxon>Spermatophyta</taxon>
        <taxon>Magnoliopsida</taxon>
        <taxon>eudicotyledons</taxon>
        <taxon>Gunneridae</taxon>
        <taxon>Pentapetalae</taxon>
        <taxon>rosids</taxon>
        <taxon>malvids</taxon>
        <taxon>Brassicales</taxon>
        <taxon>Brassicaceae</taxon>
        <taxon>Coluteocarpeae</taxon>
        <taxon>Noccaea</taxon>
    </lineage>
</organism>
<feature type="region of interest" description="Disordered" evidence="1">
    <location>
        <begin position="1"/>
        <end position="21"/>
    </location>
</feature>
<feature type="compositionally biased region" description="Low complexity" evidence="1">
    <location>
        <begin position="1"/>
        <end position="12"/>
    </location>
</feature>
<accession>A0A1J3K5Z1</accession>
<protein>
    <submittedName>
        <fullName evidence="2">Uncharacterized protein</fullName>
    </submittedName>
</protein>
<reference evidence="2" key="1">
    <citation type="submission" date="2016-07" db="EMBL/GenBank/DDBJ databases">
        <title>De novo transcriptome assembly of four accessions of the metal hyperaccumulator plant Noccaea caerulescens.</title>
        <authorList>
            <person name="Blande D."/>
            <person name="Halimaa P."/>
            <person name="Tervahauta A.I."/>
            <person name="Aarts M.G."/>
            <person name="Karenlampi S.O."/>
        </authorList>
    </citation>
    <scope>NUCLEOTIDE SEQUENCE</scope>
</reference>
<gene>
    <name evidence="2" type="ORF">MP_TR16343_c0_g1_i1_g.46543</name>
</gene>